<comment type="caution">
    <text evidence="1">The sequence shown here is derived from an EMBL/GenBank/DDBJ whole genome shotgun (WGS) entry which is preliminary data.</text>
</comment>
<protein>
    <submittedName>
        <fullName evidence="1">Uncharacterized protein</fullName>
    </submittedName>
</protein>
<name>A0A1Q2ZXX3_ZYGRO</name>
<gene>
    <name evidence="1" type="ORF">ZYGR_0I05760</name>
</gene>
<evidence type="ECO:0000313" key="1">
    <source>
        <dbReference type="EMBL" id="GAV48279.1"/>
    </source>
</evidence>
<proteinExistence type="predicted"/>
<sequence length="317" mass="36343">MRSSVRALKWISEDAKPSRLVVMSRDGSNPYNVTTTPVTETSKPISSSSNIPFNYDLVSVDPDGSIAGNTFLSGFGKYGTRSQDNLASKIRGSSGVVQKYQNAYRVFSPEALVYQCKYFKLNYYPPEHFLGLFRKTKPAVNVRESGEAQFNNNFQLENKHKTIFRNNLSSLPKHYAVYRRLNRMFMKRHMVEEWCRLHGDKAVEETIGCKTSKTGAQYLDKLGRTKQGVAKDGFYVYMALIFPDEQNREHLAHHVRQSVVTVANLKWDQFLQSDKDSNKTWVEKANSCLKPFTINKLLTQSEHSYTLSRFEDESAEE</sequence>
<organism evidence="1 2">
    <name type="scientific">Zygosaccharomyces rouxii</name>
    <dbReference type="NCBI Taxonomy" id="4956"/>
    <lineage>
        <taxon>Eukaryota</taxon>
        <taxon>Fungi</taxon>
        <taxon>Dikarya</taxon>
        <taxon>Ascomycota</taxon>
        <taxon>Saccharomycotina</taxon>
        <taxon>Saccharomycetes</taxon>
        <taxon>Saccharomycetales</taxon>
        <taxon>Saccharomycetaceae</taxon>
        <taxon>Zygosaccharomyces</taxon>
    </lineage>
</organism>
<dbReference type="eggNOG" id="ENOG502S17D">
    <property type="taxonomic scope" value="Eukaryota"/>
</dbReference>
<dbReference type="AlphaFoldDB" id="A0A1Q2ZXX3"/>
<reference evidence="1 2" key="1">
    <citation type="submission" date="2016-08" db="EMBL/GenBank/DDBJ databases">
        <title>Draft genome sequence of allopolyploid Zygosaccharomyces rouxii.</title>
        <authorList>
            <person name="Watanabe J."/>
            <person name="Uehara K."/>
            <person name="Mogi Y."/>
            <person name="Tsukioka Y."/>
        </authorList>
    </citation>
    <scope>NUCLEOTIDE SEQUENCE [LARGE SCALE GENOMIC DNA]</scope>
    <source>
        <strain evidence="1 2">NBRC 110957</strain>
    </source>
</reference>
<dbReference type="OrthoDB" id="4062049at2759"/>
<accession>A0A1Q2ZXX3</accession>
<evidence type="ECO:0000313" key="2">
    <source>
        <dbReference type="Proteomes" id="UP000187013"/>
    </source>
</evidence>
<dbReference type="EMBL" id="BDGX01000009">
    <property type="protein sequence ID" value="GAV48279.1"/>
    <property type="molecule type" value="Genomic_DNA"/>
</dbReference>
<dbReference type="Proteomes" id="UP000187013">
    <property type="component" value="Unassembled WGS sequence"/>
</dbReference>